<name>A0A1M6UAR8_9FLAO</name>
<evidence type="ECO:0000256" key="3">
    <source>
        <dbReference type="PIRSR" id="PIRSR603782-2"/>
    </source>
</evidence>
<dbReference type="InterPro" id="IPR003782">
    <property type="entry name" value="SCO1/SenC"/>
</dbReference>
<dbReference type="PANTHER" id="PTHR12151">
    <property type="entry name" value="ELECTRON TRANSPORT PROTIN SCO1/SENC FAMILY MEMBER"/>
    <property type="match status" value="1"/>
</dbReference>
<dbReference type="GO" id="GO:0046872">
    <property type="term" value="F:metal ion binding"/>
    <property type="evidence" value="ECO:0007669"/>
    <property type="project" value="UniProtKB-KW"/>
</dbReference>
<dbReference type="SUPFAM" id="SSF52833">
    <property type="entry name" value="Thioredoxin-like"/>
    <property type="match status" value="1"/>
</dbReference>
<proteinExistence type="inferred from homology"/>
<feature type="disulfide bond" description="Redox-active" evidence="3">
    <location>
        <begin position="62"/>
        <end position="66"/>
    </location>
</feature>
<reference evidence="5" key="1">
    <citation type="submission" date="2016-11" db="EMBL/GenBank/DDBJ databases">
        <authorList>
            <person name="Varghese N."/>
            <person name="Submissions S."/>
        </authorList>
    </citation>
    <scope>NUCLEOTIDE SEQUENCE [LARGE SCALE GENOMIC DNA]</scope>
    <source>
        <strain evidence="5">DSM 18016</strain>
    </source>
</reference>
<protein>
    <submittedName>
        <fullName evidence="4">Protein SCO1/2</fullName>
    </submittedName>
</protein>
<organism evidence="4 5">
    <name type="scientific">Epilithonimonas mollis</name>
    <dbReference type="NCBI Taxonomy" id="216903"/>
    <lineage>
        <taxon>Bacteria</taxon>
        <taxon>Pseudomonadati</taxon>
        <taxon>Bacteroidota</taxon>
        <taxon>Flavobacteriia</taxon>
        <taxon>Flavobacteriales</taxon>
        <taxon>Weeksellaceae</taxon>
        <taxon>Chryseobacterium group</taxon>
        <taxon>Epilithonimonas</taxon>
    </lineage>
</organism>
<feature type="binding site" evidence="2">
    <location>
        <position position="66"/>
    </location>
    <ligand>
        <name>Cu cation</name>
        <dbReference type="ChEBI" id="CHEBI:23378"/>
    </ligand>
</feature>
<feature type="binding site" evidence="2">
    <location>
        <position position="150"/>
    </location>
    <ligand>
        <name>Cu cation</name>
        <dbReference type="ChEBI" id="CHEBI:23378"/>
    </ligand>
</feature>
<evidence type="ECO:0000256" key="1">
    <source>
        <dbReference type="ARBA" id="ARBA00010996"/>
    </source>
</evidence>
<dbReference type="InterPro" id="IPR036249">
    <property type="entry name" value="Thioredoxin-like_sf"/>
</dbReference>
<dbReference type="CDD" id="cd02968">
    <property type="entry name" value="SCO"/>
    <property type="match status" value="1"/>
</dbReference>
<evidence type="ECO:0000313" key="4">
    <source>
        <dbReference type="EMBL" id="SHK66251.1"/>
    </source>
</evidence>
<accession>A0A1M6UAR8</accession>
<dbReference type="PANTHER" id="PTHR12151:SF25">
    <property type="entry name" value="LINALOOL DEHYDRATASE_ISOMERASE DOMAIN-CONTAINING PROTEIN"/>
    <property type="match status" value="1"/>
</dbReference>
<dbReference type="OrthoDB" id="9811998at2"/>
<dbReference type="RefSeq" id="WP_073000028.1">
    <property type="nucleotide sequence ID" value="NZ_FRAM01000004.1"/>
</dbReference>
<dbReference type="EMBL" id="FRAM01000004">
    <property type="protein sequence ID" value="SHK66251.1"/>
    <property type="molecule type" value="Genomic_DNA"/>
</dbReference>
<dbReference type="Pfam" id="PF02630">
    <property type="entry name" value="SCO1-SenC"/>
    <property type="match status" value="1"/>
</dbReference>
<dbReference type="STRING" id="216903.SAMN05444371_3246"/>
<gene>
    <name evidence="4" type="ORF">SAMN05444371_3246</name>
</gene>
<keyword evidence="2" id="KW-0479">Metal-binding</keyword>
<keyword evidence="5" id="KW-1185">Reference proteome</keyword>
<keyword evidence="2" id="KW-0186">Copper</keyword>
<keyword evidence="3" id="KW-1015">Disulfide bond</keyword>
<comment type="similarity">
    <text evidence="1">Belongs to the SCO1/2 family.</text>
</comment>
<dbReference type="PROSITE" id="PS51257">
    <property type="entry name" value="PROKAR_LIPOPROTEIN"/>
    <property type="match status" value="1"/>
</dbReference>
<sequence>MKKLFYLLTALVLFSCSKNPEPLKPDSIYNVDSEWENQNGEKLSLINFKGKVVVTAMIFTSCKTACPKLTAEMRNISRKVGKVNPDEIQYVLISIDPETDTPEVMKAYLKTNQFDEKEWTFIRSNENDTRELANVMAIKYKEISPIEFSHSNIITVYTKDGTMAFQKEGLDENIEVTAEEIKKQIEL</sequence>
<dbReference type="Gene3D" id="3.40.30.10">
    <property type="entry name" value="Glutaredoxin"/>
    <property type="match status" value="1"/>
</dbReference>
<dbReference type="Proteomes" id="UP000184498">
    <property type="component" value="Unassembled WGS sequence"/>
</dbReference>
<feature type="binding site" evidence="2">
    <location>
        <position position="62"/>
    </location>
    <ligand>
        <name>Cu cation</name>
        <dbReference type="ChEBI" id="CHEBI:23378"/>
    </ligand>
</feature>
<evidence type="ECO:0000256" key="2">
    <source>
        <dbReference type="PIRSR" id="PIRSR603782-1"/>
    </source>
</evidence>
<dbReference type="AlphaFoldDB" id="A0A1M6UAR8"/>
<evidence type="ECO:0000313" key="5">
    <source>
        <dbReference type="Proteomes" id="UP000184498"/>
    </source>
</evidence>